<keyword evidence="2" id="KW-1185">Reference proteome</keyword>
<dbReference type="EMBL" id="JABBGJ010000049">
    <property type="protein sequence ID" value="NMM03139.1"/>
    <property type="molecule type" value="Genomic_DNA"/>
</dbReference>
<protein>
    <submittedName>
        <fullName evidence="1">Uncharacterized protein</fullName>
    </submittedName>
</protein>
<dbReference type="RefSeq" id="WP_169489894.1">
    <property type="nucleotide sequence ID" value="NZ_JABBGJ010000049.1"/>
</dbReference>
<gene>
    <name evidence="1" type="ORF">HHL24_35205</name>
</gene>
<dbReference type="Proteomes" id="UP000544134">
    <property type="component" value="Unassembled WGS sequence"/>
</dbReference>
<organism evidence="1 2">
    <name type="scientific">Paraburkholderia polaris</name>
    <dbReference type="NCBI Taxonomy" id="2728848"/>
    <lineage>
        <taxon>Bacteria</taxon>
        <taxon>Pseudomonadati</taxon>
        <taxon>Pseudomonadota</taxon>
        <taxon>Betaproteobacteria</taxon>
        <taxon>Burkholderiales</taxon>
        <taxon>Burkholderiaceae</taxon>
        <taxon>Paraburkholderia</taxon>
    </lineage>
</organism>
<accession>A0A848ISH1</accession>
<evidence type="ECO:0000313" key="2">
    <source>
        <dbReference type="Proteomes" id="UP000544134"/>
    </source>
</evidence>
<evidence type="ECO:0000313" key="1">
    <source>
        <dbReference type="EMBL" id="NMM03139.1"/>
    </source>
</evidence>
<proteinExistence type="predicted"/>
<reference evidence="1 2" key="1">
    <citation type="submission" date="2020-04" db="EMBL/GenBank/DDBJ databases">
        <title>Paraburkholderia sp. RP-4-7 isolated from soil.</title>
        <authorList>
            <person name="Dahal R.H."/>
        </authorList>
    </citation>
    <scope>NUCLEOTIDE SEQUENCE [LARGE SCALE GENOMIC DNA]</scope>
    <source>
        <strain evidence="1 2">RP-4-7</strain>
    </source>
</reference>
<sequence length="80" mass="8687">MNDIETLYQREQQILAEAKRPIQITSAGSGGVIISEPYNPPADVLFVAQRDGPLALQLGRAGLFDDGMLKPELFCTGRAL</sequence>
<name>A0A848ISH1_9BURK</name>
<comment type="caution">
    <text evidence="1">The sequence shown here is derived from an EMBL/GenBank/DDBJ whole genome shotgun (WGS) entry which is preliminary data.</text>
</comment>
<dbReference type="AlphaFoldDB" id="A0A848ISH1"/>